<comment type="function">
    <text evidence="6">This is 1 of the proteins that bind and probably mediate the attachment of the 5S RNA into the large ribosomal subunit, where it forms part of the central protuberance. In the 70S ribosome it contacts protein S13 of the 30S subunit (bridge B1b), connecting the 2 subunits; this bridge is implicated in subunit movement. Contacts the P site tRNA; the 5S rRNA and some of its associated proteins might help stabilize positioning of ribosome-bound tRNAs.</text>
</comment>
<dbReference type="NCBIfam" id="NF000585">
    <property type="entry name" value="PRK00010.1"/>
    <property type="match status" value="1"/>
</dbReference>
<dbReference type="OrthoDB" id="9806626at2"/>
<dbReference type="InterPro" id="IPR022803">
    <property type="entry name" value="Ribosomal_uL5_dom_sf"/>
</dbReference>
<comment type="subunit">
    <text evidence="6">Part of the 50S ribosomal subunit; part of the 5S rRNA/L5/L18/L25 subcomplex. Contacts the 5S rRNA and the P site tRNA. Forms a bridge to the 30S subunit in the 70S ribosome.</text>
</comment>
<keyword evidence="2 6" id="KW-0689">Ribosomal protein</keyword>
<keyword evidence="6" id="KW-0820">tRNA-binding</keyword>
<dbReference type="Pfam" id="PF00673">
    <property type="entry name" value="Ribosomal_L5_C"/>
    <property type="match status" value="1"/>
</dbReference>
<keyword evidence="6" id="KW-0694">RNA-binding</keyword>
<dbReference type="GO" id="GO:0000049">
    <property type="term" value="F:tRNA binding"/>
    <property type="evidence" value="ECO:0007669"/>
    <property type="project" value="UniProtKB-UniRule"/>
</dbReference>
<evidence type="ECO:0000313" key="10">
    <source>
        <dbReference type="EMBL" id="KEZ24147.1"/>
    </source>
</evidence>
<evidence type="ECO:0000256" key="5">
    <source>
        <dbReference type="ARBA" id="ARBA00058604"/>
    </source>
</evidence>
<dbReference type="FunFam" id="3.30.1440.10:FF:000001">
    <property type="entry name" value="50S ribosomal protein L5"/>
    <property type="match status" value="1"/>
</dbReference>
<dbReference type="InterPro" id="IPR031309">
    <property type="entry name" value="Ribosomal_uL5_C"/>
</dbReference>
<evidence type="ECO:0000313" key="11">
    <source>
        <dbReference type="Proteomes" id="UP000028537"/>
    </source>
</evidence>
<dbReference type="InterPro" id="IPR031310">
    <property type="entry name" value="Ribosomal_uL5_N"/>
</dbReference>
<dbReference type="GO" id="GO:0003735">
    <property type="term" value="F:structural constituent of ribosome"/>
    <property type="evidence" value="ECO:0007669"/>
    <property type="project" value="InterPro"/>
</dbReference>
<dbReference type="EMBL" id="JFDP01000002">
    <property type="protein sequence ID" value="KEZ24147.1"/>
    <property type="molecule type" value="Genomic_DNA"/>
</dbReference>
<proteinExistence type="inferred from homology"/>
<keyword evidence="6" id="KW-0699">rRNA-binding</keyword>
<keyword evidence="11" id="KW-1185">Reference proteome</keyword>
<name>A0A084F1Q5_9BACT</name>
<comment type="function">
    <text evidence="5">This is one of the proteins that bind and probably mediate the attachment of the 5S RNA into the large ribosomal subunit, where it forms part of the central protuberance. In the 70S ribosome it contacts protein S13 of the 30S subunit (bridge B1b), connecting the 2 subunits; this bridge is implicated in subunit movement. Contacts the P site tRNA; the 5S rRNA and some of its associated proteins might help stabilize positioning of ribosome-bound tRNAs.</text>
</comment>
<protein>
    <recommendedName>
        <fullName evidence="4 6">Large ribosomal subunit protein uL5</fullName>
    </recommendedName>
</protein>
<evidence type="ECO:0000259" key="8">
    <source>
        <dbReference type="Pfam" id="PF00281"/>
    </source>
</evidence>
<dbReference type="GO" id="GO:0005840">
    <property type="term" value="C:ribosome"/>
    <property type="evidence" value="ECO:0007669"/>
    <property type="project" value="UniProtKB-KW"/>
</dbReference>
<organism evidence="10 11">
    <name type="scientific">Ureaplasma diversum NCTC 246</name>
    <dbReference type="NCBI Taxonomy" id="1188241"/>
    <lineage>
        <taxon>Bacteria</taxon>
        <taxon>Bacillati</taxon>
        <taxon>Mycoplasmatota</taxon>
        <taxon>Mycoplasmoidales</taxon>
        <taxon>Mycoplasmoidaceae</taxon>
        <taxon>Ureaplasma</taxon>
    </lineage>
</organism>
<dbReference type="InterPro" id="IPR020930">
    <property type="entry name" value="Ribosomal_uL5_bac-type"/>
</dbReference>
<evidence type="ECO:0000256" key="2">
    <source>
        <dbReference type="ARBA" id="ARBA00022980"/>
    </source>
</evidence>
<feature type="domain" description="Large ribosomal subunit protein uL5 C-terminal" evidence="9">
    <location>
        <begin position="85"/>
        <end position="177"/>
    </location>
</feature>
<evidence type="ECO:0000256" key="1">
    <source>
        <dbReference type="ARBA" id="ARBA00008553"/>
    </source>
</evidence>
<dbReference type="InterPro" id="IPR002132">
    <property type="entry name" value="Ribosomal_uL5"/>
</dbReference>
<dbReference type="GO" id="GO:0019843">
    <property type="term" value="F:rRNA binding"/>
    <property type="evidence" value="ECO:0007669"/>
    <property type="project" value="UniProtKB-UniRule"/>
</dbReference>
<dbReference type="SUPFAM" id="SSF55282">
    <property type="entry name" value="RL5-like"/>
    <property type="match status" value="1"/>
</dbReference>
<feature type="domain" description="Large ribosomal subunit protein uL5 N-terminal" evidence="8">
    <location>
        <begin position="24"/>
        <end position="80"/>
    </location>
</feature>
<dbReference type="HAMAP" id="MF_01333_B">
    <property type="entry name" value="Ribosomal_uL5_B"/>
    <property type="match status" value="1"/>
</dbReference>
<evidence type="ECO:0000256" key="6">
    <source>
        <dbReference type="HAMAP-Rule" id="MF_01333"/>
    </source>
</evidence>
<dbReference type="Pfam" id="PF00281">
    <property type="entry name" value="Ribosomal_L5"/>
    <property type="match status" value="1"/>
</dbReference>
<dbReference type="GO" id="GO:1990904">
    <property type="term" value="C:ribonucleoprotein complex"/>
    <property type="evidence" value="ECO:0007669"/>
    <property type="project" value="UniProtKB-KW"/>
</dbReference>
<dbReference type="eggNOG" id="COG0094">
    <property type="taxonomic scope" value="Bacteria"/>
</dbReference>
<sequence length="184" mass="20334">MAFLKDLYNQKVAKDLQKEFAYSSVMQIPRIEKIVINAGIGNAVADSKHLEAAVNELTLITGQKPVVTKAKKSIATFKLRAGQGIGAKVTLRGNRMWAFMETLFNIALPRVRDFKGISNNGFDSHGNYTLGIREQIIFPQVVYDDVKSVRGFDVTFVTTANTKEEARALLVALGAPFQKLKGDK</sequence>
<evidence type="ECO:0000256" key="7">
    <source>
        <dbReference type="RuleBase" id="RU003930"/>
    </source>
</evidence>
<evidence type="ECO:0000256" key="3">
    <source>
        <dbReference type="ARBA" id="ARBA00023274"/>
    </source>
</evidence>
<dbReference type="Proteomes" id="UP000028537">
    <property type="component" value="Unassembled WGS sequence"/>
</dbReference>
<dbReference type="PIRSF" id="PIRSF002161">
    <property type="entry name" value="Ribosomal_L5"/>
    <property type="match status" value="1"/>
</dbReference>
<dbReference type="RefSeq" id="WP_038101538.1">
    <property type="nucleotide sequence ID" value="NZ_JFDP01000002.1"/>
</dbReference>
<accession>A0A084F1Q5</accession>
<reference evidence="10 11" key="1">
    <citation type="submission" date="2014-02" db="EMBL/GenBank/DDBJ databases">
        <title>Genome sequence of Ureaplasma diversum strain 246.</title>
        <authorList>
            <person name="Sirand-Pugnet P."/>
            <person name="Breton M."/>
            <person name="Dordet-Frisoni E."/>
            <person name="Baranowski E."/>
            <person name="Barre A."/>
            <person name="Couture C."/>
            <person name="Dupuy V."/>
            <person name="Gaurivaud P."/>
            <person name="Jacob D."/>
            <person name="Lemaitre C."/>
            <person name="Manso-Silvan L."/>
            <person name="Nikolski M."/>
            <person name="Nouvel L.-X."/>
            <person name="Poumarat F."/>
            <person name="Tardy F."/>
            <person name="Thebault P."/>
            <person name="Theil S."/>
            <person name="Citti C."/>
            <person name="Thiaucourt F."/>
            <person name="Blanchard A."/>
        </authorList>
    </citation>
    <scope>NUCLEOTIDE SEQUENCE [LARGE SCALE GENOMIC DNA]</scope>
    <source>
        <strain evidence="10 11">NCTC 246</strain>
    </source>
</reference>
<dbReference type="AlphaFoldDB" id="A0A084F1Q5"/>
<evidence type="ECO:0000259" key="9">
    <source>
        <dbReference type="Pfam" id="PF00673"/>
    </source>
</evidence>
<dbReference type="GO" id="GO:0006412">
    <property type="term" value="P:translation"/>
    <property type="evidence" value="ECO:0007669"/>
    <property type="project" value="UniProtKB-UniRule"/>
</dbReference>
<dbReference type="Gene3D" id="3.30.1440.10">
    <property type="match status" value="1"/>
</dbReference>
<dbReference type="PANTHER" id="PTHR11994">
    <property type="entry name" value="60S RIBOSOMAL PROTEIN L11-RELATED"/>
    <property type="match status" value="1"/>
</dbReference>
<dbReference type="PROSITE" id="PS00358">
    <property type="entry name" value="RIBOSOMAL_L5"/>
    <property type="match status" value="1"/>
</dbReference>
<evidence type="ECO:0000256" key="4">
    <source>
        <dbReference type="ARBA" id="ARBA00035245"/>
    </source>
</evidence>
<dbReference type="InterPro" id="IPR020929">
    <property type="entry name" value="Ribosomal_uL5_CS"/>
</dbReference>
<keyword evidence="3 6" id="KW-0687">Ribonucleoprotein</keyword>
<gene>
    <name evidence="6 10" type="primary">rplE</name>
    <name evidence="10" type="ORF">UDIV_0330</name>
</gene>
<comment type="caution">
    <text evidence="10">The sequence shown here is derived from an EMBL/GenBank/DDBJ whole genome shotgun (WGS) entry which is preliminary data.</text>
</comment>
<comment type="similarity">
    <text evidence="1 6 7">Belongs to the universal ribosomal protein uL5 family.</text>
</comment>